<evidence type="ECO:0000256" key="2">
    <source>
        <dbReference type="ARBA" id="ARBA00010973"/>
    </source>
</evidence>
<evidence type="ECO:0000259" key="6">
    <source>
        <dbReference type="Pfam" id="PF01522"/>
    </source>
</evidence>
<accession>A0ABS5GJW7</accession>
<comment type="caution">
    <text evidence="7">The sequence shown here is derived from an EMBL/GenBank/DDBJ whole genome shotgun (WGS) entry which is preliminary data.</text>
</comment>
<evidence type="ECO:0000256" key="5">
    <source>
        <dbReference type="ARBA" id="ARBA00032976"/>
    </source>
</evidence>
<comment type="similarity">
    <text evidence="2">Belongs to the polysaccharide deacetylase family.</text>
</comment>
<dbReference type="CDD" id="cd10968">
    <property type="entry name" value="CE4_Mlr8448_like_5s"/>
    <property type="match status" value="1"/>
</dbReference>
<dbReference type="Proteomes" id="UP001314635">
    <property type="component" value="Unassembled WGS sequence"/>
</dbReference>
<evidence type="ECO:0000256" key="4">
    <source>
        <dbReference type="ARBA" id="ARBA00022729"/>
    </source>
</evidence>
<evidence type="ECO:0000313" key="8">
    <source>
        <dbReference type="Proteomes" id="UP001314635"/>
    </source>
</evidence>
<dbReference type="PANTHER" id="PTHR34216">
    <property type="match status" value="1"/>
</dbReference>
<evidence type="ECO:0000256" key="1">
    <source>
        <dbReference type="ARBA" id="ARBA00003236"/>
    </source>
</evidence>
<name>A0ABS5GJW7_9BRAD</name>
<comment type="function">
    <text evidence="1">Is involved in generating a small heat-stable compound (Nod), an acylated oligomer of N-acetylglucosamine, that stimulates mitosis in various plant protoplasts.</text>
</comment>
<dbReference type="Pfam" id="PF01522">
    <property type="entry name" value="Polysacc_deac_1"/>
    <property type="match status" value="1"/>
</dbReference>
<dbReference type="InterPro" id="IPR051398">
    <property type="entry name" value="Polysacch_Deacetylase"/>
</dbReference>
<gene>
    <name evidence="7" type="ORF">JQ619_37440</name>
</gene>
<dbReference type="EMBL" id="JAFCLK010000066">
    <property type="protein sequence ID" value="MBR1141445.1"/>
    <property type="molecule type" value="Genomic_DNA"/>
</dbReference>
<reference evidence="8" key="1">
    <citation type="journal article" date="2021" name="ISME J.">
        <title>Evolutionary origin and ecological implication of a unique nif island in free-living Bradyrhizobium lineages.</title>
        <authorList>
            <person name="Tao J."/>
        </authorList>
    </citation>
    <scope>NUCLEOTIDE SEQUENCE [LARGE SCALE GENOMIC DNA]</scope>
    <source>
        <strain evidence="8">SZCCT0094</strain>
    </source>
</reference>
<dbReference type="SUPFAM" id="SSF88713">
    <property type="entry name" value="Glycoside hydrolase/deacetylase"/>
    <property type="match status" value="1"/>
</dbReference>
<evidence type="ECO:0000256" key="3">
    <source>
        <dbReference type="ARBA" id="ARBA00020071"/>
    </source>
</evidence>
<dbReference type="InterPro" id="IPR011330">
    <property type="entry name" value="Glyco_hydro/deAcase_b/a-brl"/>
</dbReference>
<proteinExistence type="inferred from homology"/>
<dbReference type="PANTHER" id="PTHR34216:SF7">
    <property type="entry name" value="POLY-BETA-1,6-N-ACETYL-D-GLUCOSAMINE N-DEACETYLASE"/>
    <property type="match status" value="1"/>
</dbReference>
<organism evidence="7 8">
    <name type="scientific">Bradyrhizobium denitrificans</name>
    <dbReference type="NCBI Taxonomy" id="2734912"/>
    <lineage>
        <taxon>Bacteria</taxon>
        <taxon>Pseudomonadati</taxon>
        <taxon>Pseudomonadota</taxon>
        <taxon>Alphaproteobacteria</taxon>
        <taxon>Hyphomicrobiales</taxon>
        <taxon>Nitrobacteraceae</taxon>
        <taxon>Bradyrhizobium</taxon>
    </lineage>
</organism>
<protein>
    <recommendedName>
        <fullName evidence="3">Chitooligosaccharide deacetylase</fullName>
    </recommendedName>
    <alternativeName>
        <fullName evidence="5">Nodulation protein B</fullName>
    </alternativeName>
</protein>
<sequence>MSSDNRWLRTARLELAYFSGGTWLASRTTAGAGAVLRFERVRPRRKGAFQPLKHAEITPVFLDKMIRALKRWGYDIVSLDEACERAVRLAEDRRFACLTFDGAWKDLITHAYPVLARHGVPFTVYVASAFPDGLGEAWWLALEAVIARESRISLVIDHREQRFSVARPAEKYELFAYLWGWLRKLPPAERSIAIRDLCSRHSVDLVALSREAAMDWADIAQLAADPNVTIGSATVHYPALAHLKDAEAQREIAMGKAVLETALRRPVRHMAYPFGDRDAVRRSDAVLAAQAGFVSAATAIGGVIQPEGRTRLHLLPRIAWDGRSRSLRALKVLMAGVTLPKAKAAPQPSLDIG</sequence>
<dbReference type="Gene3D" id="3.20.20.370">
    <property type="entry name" value="Glycoside hydrolase/deacetylase"/>
    <property type="match status" value="1"/>
</dbReference>
<keyword evidence="4" id="KW-0732">Signal</keyword>
<evidence type="ECO:0000313" key="7">
    <source>
        <dbReference type="EMBL" id="MBR1141445.1"/>
    </source>
</evidence>
<keyword evidence="8" id="KW-1185">Reference proteome</keyword>
<dbReference type="RefSeq" id="WP_172244086.1">
    <property type="nucleotide sequence ID" value="NZ_JABFDP010000062.1"/>
</dbReference>
<feature type="domain" description="NodB homology" evidence="6">
    <location>
        <begin position="210"/>
        <end position="282"/>
    </location>
</feature>
<dbReference type="InterPro" id="IPR002509">
    <property type="entry name" value="NODB_dom"/>
</dbReference>